<dbReference type="Proteomes" id="UP000290900">
    <property type="component" value="Unassembled WGS sequence"/>
</dbReference>
<dbReference type="SMART" id="SM01139">
    <property type="entry name" value="Drf_FH3"/>
    <property type="match status" value="1"/>
</dbReference>
<feature type="compositionally biased region" description="Low complexity" evidence="6">
    <location>
        <begin position="205"/>
        <end position="219"/>
    </location>
</feature>
<feature type="compositionally biased region" description="Low complexity" evidence="6">
    <location>
        <begin position="1987"/>
        <end position="2007"/>
    </location>
</feature>
<dbReference type="Pfam" id="PF06371">
    <property type="entry name" value="Drf_GBD"/>
    <property type="match status" value="1"/>
</dbReference>
<reference evidence="9 10" key="1">
    <citation type="submission" date="2018-12" db="EMBL/GenBank/DDBJ databases">
        <authorList>
            <person name="Tiukova I."/>
            <person name="Dainat J."/>
        </authorList>
    </citation>
    <scope>NUCLEOTIDE SEQUENCE [LARGE SCALE GENOMIC DNA]</scope>
</reference>
<feature type="region of interest" description="Disordered" evidence="6">
    <location>
        <begin position="1883"/>
        <end position="1927"/>
    </location>
</feature>
<feature type="region of interest" description="Disordered" evidence="6">
    <location>
        <begin position="1021"/>
        <end position="1099"/>
    </location>
</feature>
<dbReference type="STRING" id="13370.A0A448YRY7"/>
<dbReference type="FunCoup" id="A0A448YRY7">
    <property type="interactions" value="509"/>
</dbReference>
<dbReference type="PANTHER" id="PTHR47102">
    <property type="entry name" value="PROTEIN BNI1"/>
    <property type="match status" value="1"/>
</dbReference>
<dbReference type="GO" id="GO:0000920">
    <property type="term" value="P:septum digestion after cytokinesis"/>
    <property type="evidence" value="ECO:0007669"/>
    <property type="project" value="UniProtKB-ARBA"/>
</dbReference>
<feature type="compositionally biased region" description="Pro residues" evidence="6">
    <location>
        <begin position="1378"/>
        <end position="1387"/>
    </location>
</feature>
<dbReference type="InterPro" id="IPR042201">
    <property type="entry name" value="FH2_Formin_sf"/>
</dbReference>
<evidence type="ECO:0000256" key="1">
    <source>
        <dbReference type="ARBA" id="ARBA00004266"/>
    </source>
</evidence>
<dbReference type="InterPro" id="IPR010472">
    <property type="entry name" value="FH3_dom"/>
</dbReference>
<protein>
    <submittedName>
        <fullName evidence="9">DEKNAAC104907</fullName>
    </submittedName>
</protein>
<dbReference type="InterPro" id="IPR010473">
    <property type="entry name" value="GTPase-bd"/>
</dbReference>
<feature type="coiled-coil region" evidence="5">
    <location>
        <begin position="639"/>
        <end position="709"/>
    </location>
</feature>
<dbReference type="SMART" id="SM00498">
    <property type="entry name" value="FH2"/>
    <property type="match status" value="1"/>
</dbReference>
<feature type="region of interest" description="Disordered" evidence="6">
    <location>
        <begin position="1976"/>
        <end position="2009"/>
    </location>
</feature>
<dbReference type="GO" id="GO:0051016">
    <property type="term" value="P:barbed-end actin filament capping"/>
    <property type="evidence" value="ECO:0007669"/>
    <property type="project" value="TreeGrafter"/>
</dbReference>
<dbReference type="SUPFAM" id="SSF101447">
    <property type="entry name" value="Formin homology 2 domain (FH2 domain)"/>
    <property type="match status" value="1"/>
</dbReference>
<evidence type="ECO:0000313" key="10">
    <source>
        <dbReference type="Proteomes" id="UP000290900"/>
    </source>
</evidence>
<feature type="compositionally biased region" description="Basic residues" evidence="6">
    <location>
        <begin position="1061"/>
        <end position="1072"/>
    </location>
</feature>
<feature type="compositionally biased region" description="Low complexity" evidence="6">
    <location>
        <begin position="1190"/>
        <end position="1212"/>
    </location>
</feature>
<dbReference type="OrthoDB" id="1104827at2759"/>
<feature type="compositionally biased region" description="Basic and acidic residues" evidence="6">
    <location>
        <begin position="1837"/>
        <end position="1859"/>
    </location>
</feature>
<evidence type="ECO:0000259" key="7">
    <source>
        <dbReference type="PROSITE" id="PS51232"/>
    </source>
</evidence>
<dbReference type="InterPro" id="IPR051661">
    <property type="entry name" value="Actin_filament_regulator"/>
</dbReference>
<dbReference type="PANTHER" id="PTHR47102:SF2">
    <property type="entry name" value="PROTEIN BNI1"/>
    <property type="match status" value="1"/>
</dbReference>
<gene>
    <name evidence="9" type="ORF">BRENAR_LOCUS4394</name>
</gene>
<dbReference type="Gene3D" id="6.10.30.50">
    <property type="match status" value="1"/>
</dbReference>
<evidence type="ECO:0000259" key="8">
    <source>
        <dbReference type="PROSITE" id="PS51444"/>
    </source>
</evidence>
<dbReference type="Pfam" id="PF06367">
    <property type="entry name" value="Drf_FH3"/>
    <property type="match status" value="1"/>
</dbReference>
<dbReference type="GO" id="GO:0000142">
    <property type="term" value="C:cellular bud neck contractile ring"/>
    <property type="evidence" value="ECO:0007669"/>
    <property type="project" value="UniProtKB-ARBA"/>
</dbReference>
<dbReference type="PROSITE" id="PS51444">
    <property type="entry name" value="FH2"/>
    <property type="match status" value="1"/>
</dbReference>
<dbReference type="PROSITE" id="PS51232">
    <property type="entry name" value="GBD_FH3"/>
    <property type="match status" value="1"/>
</dbReference>
<dbReference type="Pfam" id="PF02181">
    <property type="entry name" value="FH2"/>
    <property type="match status" value="1"/>
</dbReference>
<dbReference type="InterPro" id="IPR014768">
    <property type="entry name" value="GBD/FH3_dom"/>
</dbReference>
<feature type="compositionally biased region" description="Basic and acidic residues" evidence="6">
    <location>
        <begin position="1816"/>
        <end position="1828"/>
    </location>
</feature>
<feature type="compositionally biased region" description="Low complexity" evidence="6">
    <location>
        <begin position="1079"/>
        <end position="1093"/>
    </location>
</feature>
<feature type="region of interest" description="Disordered" evidence="6">
    <location>
        <begin position="1301"/>
        <end position="1426"/>
    </location>
</feature>
<evidence type="ECO:0000313" key="9">
    <source>
        <dbReference type="EMBL" id="VEU23665.1"/>
    </source>
</evidence>
<feature type="compositionally biased region" description="Low complexity" evidence="6">
    <location>
        <begin position="15"/>
        <end position="42"/>
    </location>
</feature>
<proteinExistence type="inferred from homology"/>
<dbReference type="GO" id="GO:0003779">
    <property type="term" value="F:actin binding"/>
    <property type="evidence" value="ECO:0007669"/>
    <property type="project" value="InterPro"/>
</dbReference>
<comment type="subcellular location">
    <subcellularLocation>
        <location evidence="1">Bud neck</location>
    </subcellularLocation>
    <subcellularLocation>
        <location evidence="2">Cell septum</location>
    </subcellularLocation>
</comment>
<evidence type="ECO:0000256" key="5">
    <source>
        <dbReference type="SAM" id="Coils"/>
    </source>
</evidence>
<name>A0A448YRY7_BRENA</name>
<dbReference type="GO" id="GO:0051017">
    <property type="term" value="P:actin filament bundle assembly"/>
    <property type="evidence" value="ECO:0007669"/>
    <property type="project" value="TreeGrafter"/>
</dbReference>
<dbReference type="GO" id="GO:0043332">
    <property type="term" value="C:mating projection tip"/>
    <property type="evidence" value="ECO:0007669"/>
    <property type="project" value="TreeGrafter"/>
</dbReference>
<feature type="compositionally biased region" description="Pro residues" evidence="6">
    <location>
        <begin position="1360"/>
        <end position="1370"/>
    </location>
</feature>
<dbReference type="GO" id="GO:0030428">
    <property type="term" value="C:cell septum"/>
    <property type="evidence" value="ECO:0007669"/>
    <property type="project" value="UniProtKB-SubCell"/>
</dbReference>
<keyword evidence="10" id="KW-1185">Reference proteome</keyword>
<dbReference type="InParanoid" id="A0A448YRY7"/>
<dbReference type="InterPro" id="IPR016024">
    <property type="entry name" value="ARM-type_fold"/>
</dbReference>
<accession>A0A448YRY7</accession>
<feature type="compositionally biased region" description="Pro residues" evidence="6">
    <location>
        <begin position="1343"/>
        <end position="1352"/>
    </location>
</feature>
<dbReference type="SUPFAM" id="SSF48371">
    <property type="entry name" value="ARM repeat"/>
    <property type="match status" value="1"/>
</dbReference>
<dbReference type="Gene3D" id="1.10.238.150">
    <property type="entry name" value="Formin, FH3 diaphanous domain"/>
    <property type="match status" value="1"/>
</dbReference>
<dbReference type="InterPro" id="IPR015425">
    <property type="entry name" value="FH2_Formin"/>
</dbReference>
<dbReference type="Gene3D" id="1.25.10.10">
    <property type="entry name" value="Leucine-rich Repeat Variant"/>
    <property type="match status" value="1"/>
</dbReference>
<feature type="region of interest" description="Disordered" evidence="6">
    <location>
        <begin position="1122"/>
        <end position="1215"/>
    </location>
</feature>
<dbReference type="Gene3D" id="1.20.58.2220">
    <property type="entry name" value="Formin, FH2 domain"/>
    <property type="match status" value="1"/>
</dbReference>
<dbReference type="SMART" id="SM01140">
    <property type="entry name" value="Drf_GBD"/>
    <property type="match status" value="1"/>
</dbReference>
<feature type="compositionally biased region" description="Polar residues" evidence="6">
    <location>
        <begin position="1122"/>
        <end position="1142"/>
    </location>
</feature>
<dbReference type="FunFam" id="1.20.58.2220:FF:000006">
    <property type="entry name" value="Cytokinesis protein sepA"/>
    <property type="match status" value="1"/>
</dbReference>
<evidence type="ECO:0000256" key="4">
    <source>
        <dbReference type="ARBA" id="ARBA00037935"/>
    </source>
</evidence>
<dbReference type="EMBL" id="CAACVR010000056">
    <property type="protein sequence ID" value="VEU23665.1"/>
    <property type="molecule type" value="Genomic_DNA"/>
</dbReference>
<feature type="domain" description="GBD/FH3" evidence="7">
    <location>
        <begin position="119"/>
        <end position="619"/>
    </location>
</feature>
<feature type="region of interest" description="Disordered" evidence="6">
    <location>
        <begin position="179"/>
        <end position="219"/>
    </location>
</feature>
<comment type="similarity">
    <text evidence="4">Belongs to the formin homology family. BNI1 subfamily.</text>
</comment>
<evidence type="ECO:0000256" key="3">
    <source>
        <dbReference type="ARBA" id="ARBA00023054"/>
    </source>
</evidence>
<organism evidence="9 10">
    <name type="scientific">Brettanomyces naardenensis</name>
    <name type="common">Yeast</name>
    <dbReference type="NCBI Taxonomy" id="13370"/>
    <lineage>
        <taxon>Eukaryota</taxon>
        <taxon>Fungi</taxon>
        <taxon>Dikarya</taxon>
        <taxon>Ascomycota</taxon>
        <taxon>Saccharomycotina</taxon>
        <taxon>Pichiomycetes</taxon>
        <taxon>Pichiales</taxon>
        <taxon>Pichiaceae</taxon>
        <taxon>Brettanomyces</taxon>
    </lineage>
</organism>
<dbReference type="InterPro" id="IPR011989">
    <property type="entry name" value="ARM-like"/>
</dbReference>
<dbReference type="GO" id="GO:0031267">
    <property type="term" value="F:small GTPase binding"/>
    <property type="evidence" value="ECO:0007669"/>
    <property type="project" value="InterPro"/>
</dbReference>
<evidence type="ECO:0000256" key="6">
    <source>
        <dbReference type="SAM" id="MobiDB-lite"/>
    </source>
</evidence>
<feature type="compositionally biased region" description="Polar residues" evidence="6">
    <location>
        <begin position="192"/>
        <end position="204"/>
    </location>
</feature>
<feature type="region of interest" description="Disordered" evidence="6">
    <location>
        <begin position="1"/>
        <end position="62"/>
    </location>
</feature>
<feature type="region of interest" description="Disordered" evidence="6">
    <location>
        <begin position="1816"/>
        <end position="1859"/>
    </location>
</feature>
<evidence type="ECO:0000256" key="2">
    <source>
        <dbReference type="ARBA" id="ARBA00004431"/>
    </source>
</evidence>
<keyword evidence="3 5" id="KW-0175">Coiled coil</keyword>
<feature type="compositionally biased region" description="Basic and acidic residues" evidence="6">
    <location>
        <begin position="1324"/>
        <end position="1334"/>
    </location>
</feature>
<feature type="coiled-coil region" evidence="5">
    <location>
        <begin position="840"/>
        <end position="937"/>
    </location>
</feature>
<sequence length="2040" mass="229419">MSSKRSEGFMGSLIGGRRSSSKADSSSKRSSSYSSVDSLGKSGFFSRSKTRDTKDVSSVMGTDTSSFEVPISRVTTQSSSLSTSRNSVYTLSSSHAKKLAGSSFKKVHRHTLSDEFQLEPPDSIEEIEQLFDEVMASRDFGSLPEKARHQMEGYSPDRKWMLIRQHKLAEFKKEKLKEQESSSLVSPKRHSTISAGGSSRNSKNLQQRNIQQQQQQESLIRNSDPSFYVGQLISNEISLEQLKELDICLSSEEITWTQEFLHQEGALCLCNVLNNLYKTSPILPVKGRREVVERQAEDLSGPVARKLFTNISEEYDSVLEKETRLFRCIKVIADLTIGIEDLKKSDIFIQSIFGGLYSCKPLVRKWATDIITYFYHRTSYSDTIYNTMHRVMNKNVHFQFIQLLYSRPGAMGLLDQRSQYILGNRDKVKRYEVWLWGVSRLFEGRGRMGSKVGAFQEFRYSGPISDNFLAEYALSTLLLINTLVQKSGNLAQRTRMRRLFLSAGVRDIFECFRRLNNVEINHSIASIDASEQEDQAELRQMEEFKNENINFNDPVSLFSSMWKKSRNTEAGRHLLSMMQNIFVSQSGSLTSADPKQVSRNLKLVDSFINSITLASGDDDTDMNISINKLIASYHSDEIARKAVAEAAEAKKKVEEAEAEKDIALQQLNEGSKGVVEDMKSELVERSLILTRLREKLDERDKEVSELKRKRILDKHQQEMEMREMLLLLHSYQGLNGNNLGNSNALPMSSRIKELTYPGESSTVSELEKILQTRVDQSKMESRRLGSTGVEPSARLRDLRLKMDLLEREARDLENMDFEEFSEQIPEPPAKTDRQMDLETLAALRKKLDLLQRDANKVIKVQGALSQREGMQTRKAEALDRLDKLQKYMEDLKVRESEEMLKQRKTLDPRYQSSNQRASQLQKELDYIEQLCMTLKEQVASAGDDRVPGSVVAATGTVPNAGDLLSKFEDRYSKGKKAQPKADFSVSATQSIPVKKIDRESMRPFLGELETKVARKAAIDESVDESVSPVSGKAPRTQMPLSAIPLTPAEVASRAKEGGGKKTSKRVSQKGHHSNIPLTQRSVRSVSRSSQASVNEGTEKNSLYTTSAVSIGVSEPNNDVTTVAVSSAEPSSTQLSSAGITSRSTHRLDVATETMSNSDEESVSDSPFRGQSRAAKNVNHQHRHRRKEISTESMSSFSSSSSSSAPLVSAKSSPVKQKIKQVHVLDENPVGEVSFQETSLPAILPPKETPLPDVSLETANRILAKQSSLKDEVSLEENLLPEAEHAGDDAIVVGLKQRKKEARLPVVPIKNASVPSPPPLPKSLTGDEKSLEKASEQNPSEESMPPPPPPLPPAMIEKSSPIPPPPPPPPMFAKSASSPIPPPPPPVFPKSGSSSPIPPPPPLPSGKSRTPSPTPSPIMEVGPFDMLPRPKKKLKQLHWEKLEDTEDSFWANMGSEDMARKLLRSGVFDEIEIIFAAKEAKRIAKKRKEEANKITFLKTDVSQQFGICLHSFSSLSDEAVVLTILHCDMDVLDKPALLEFLAKPELNEISINLTKNFDPYSTDWQSGQPQKPEKDPSDLARADRIYLELIYNLHHYWRSRMRALNTALTYEKDYDDLVRKLETIDTALDRLEKSDTLRRVFDVILIVGNYMNDTSKQALGFKLSTLQRLNFLKDGKNTLSFLHYVEKIIHKNYPELEQFVNDLRPTFAASKISIEQTKTDCNLFISTVKNIDSSLQNGNLSNPDKFHPEDRFLKVVLRRLPAARSKSELLDDRAKIVLERFDKLMQYFGEDPSSDEFTRNTFFSKFSEFVQSFEKAAKENRETEERNRLYDLSMQRLNQEREKEKRDAEGDSKTKNSDMDKFLEQLRQTGPLRSEPTSAKIREWAKKHSAKGQGGQEASETSIQEVPGLEPLSEASESTLDLPGDDEEEENIRNRTHDLLMKLAQQNQGGSSAQSSASASNTDLQFRLSDFKLSERMKKRLQQTSRNSSVSSLDAESVSRSGSYYTSRSRLDIDTFPVMEGVSEFEKSKMDDDDGDTDVDN</sequence>
<dbReference type="GO" id="GO:0001411">
    <property type="term" value="C:hyphal tip"/>
    <property type="evidence" value="ECO:0007669"/>
    <property type="project" value="UniProtKB-ARBA"/>
</dbReference>
<feature type="domain" description="FH2" evidence="8">
    <location>
        <begin position="1423"/>
        <end position="1838"/>
    </location>
</feature>
<dbReference type="GO" id="GO:1903475">
    <property type="term" value="P:mitotic actomyosin contractile ring assembly"/>
    <property type="evidence" value="ECO:0007669"/>
    <property type="project" value="TreeGrafter"/>
</dbReference>